<keyword evidence="1" id="KW-0472">Membrane</keyword>
<organism evidence="2 3">
    <name type="scientific">Glossina austeni</name>
    <name type="common">Savannah tsetse fly</name>
    <dbReference type="NCBI Taxonomy" id="7395"/>
    <lineage>
        <taxon>Eukaryota</taxon>
        <taxon>Metazoa</taxon>
        <taxon>Ecdysozoa</taxon>
        <taxon>Arthropoda</taxon>
        <taxon>Hexapoda</taxon>
        <taxon>Insecta</taxon>
        <taxon>Pterygota</taxon>
        <taxon>Neoptera</taxon>
        <taxon>Endopterygota</taxon>
        <taxon>Diptera</taxon>
        <taxon>Brachycera</taxon>
        <taxon>Muscomorpha</taxon>
        <taxon>Hippoboscoidea</taxon>
        <taxon>Glossinidae</taxon>
        <taxon>Glossina</taxon>
    </lineage>
</organism>
<sequence length="156" mass="17313">MDECLAHKVDAGPLPKRDSAFLLGVDRRQVKTSLIRSARSLYSFQYTSVHIVNLHLTSPHMCQLQCSWLKCVEISLVLSLSTGISSPGYSGVQNLLEIFRKLDFLANTDCAVSVDNKIAKVDGPRDNDGNLLAMLLTLLYSLFTVIISPFSPKMMH</sequence>
<proteinExistence type="predicted"/>
<feature type="transmembrane region" description="Helical" evidence="1">
    <location>
        <begin position="131"/>
        <end position="150"/>
    </location>
</feature>
<keyword evidence="3" id="KW-1185">Reference proteome</keyword>
<dbReference type="AlphaFoldDB" id="A0A1A9UPY7"/>
<dbReference type="VEuPathDB" id="VectorBase:GAUT011671"/>
<protein>
    <submittedName>
        <fullName evidence="2">Uncharacterized protein</fullName>
    </submittedName>
</protein>
<keyword evidence="1" id="KW-1133">Transmembrane helix</keyword>
<evidence type="ECO:0000256" key="1">
    <source>
        <dbReference type="SAM" id="Phobius"/>
    </source>
</evidence>
<evidence type="ECO:0000313" key="2">
    <source>
        <dbReference type="EnsemblMetazoa" id="GAUT011671-PA"/>
    </source>
</evidence>
<accession>A0A1A9UPY7</accession>
<dbReference type="EnsemblMetazoa" id="GAUT011671-RA">
    <property type="protein sequence ID" value="GAUT011671-PA"/>
    <property type="gene ID" value="GAUT011671"/>
</dbReference>
<keyword evidence="1" id="KW-0812">Transmembrane</keyword>
<name>A0A1A9UPY7_GLOAU</name>
<reference evidence="2" key="1">
    <citation type="submission" date="2020-05" db="UniProtKB">
        <authorList>
            <consortium name="EnsemblMetazoa"/>
        </authorList>
    </citation>
    <scope>IDENTIFICATION</scope>
    <source>
        <strain evidence="2">TTRI</strain>
    </source>
</reference>
<evidence type="ECO:0000313" key="3">
    <source>
        <dbReference type="Proteomes" id="UP000078200"/>
    </source>
</evidence>
<dbReference type="Proteomes" id="UP000078200">
    <property type="component" value="Unassembled WGS sequence"/>
</dbReference>